<gene>
    <name evidence="3" type="ORF">QN277_024017</name>
</gene>
<comment type="caution">
    <text evidence="3">The sequence shown here is derived from an EMBL/GenBank/DDBJ whole genome shotgun (WGS) entry which is preliminary data.</text>
</comment>
<dbReference type="InterPro" id="IPR000073">
    <property type="entry name" value="AB_hydrolase_1"/>
</dbReference>
<dbReference type="EMBL" id="JAWXYG010000007">
    <property type="protein sequence ID" value="KAK4267203.1"/>
    <property type="molecule type" value="Genomic_DNA"/>
</dbReference>
<accession>A0AAE1MMN2</accession>
<protein>
    <recommendedName>
        <fullName evidence="2">AB hydrolase-1 domain-containing protein</fullName>
    </recommendedName>
</protein>
<dbReference type="PANTHER" id="PTHR43139">
    <property type="entry name" value="SI:DKEY-122A22.2"/>
    <property type="match status" value="1"/>
</dbReference>
<keyword evidence="4" id="KW-1185">Reference proteome</keyword>
<dbReference type="Gene3D" id="3.40.50.1820">
    <property type="entry name" value="alpha/beta hydrolase"/>
    <property type="match status" value="1"/>
</dbReference>
<sequence length="349" mass="40207">MKSITRICFKLFRLPLSSLQFILRCMLALTLSVYRTTVRLLLRDWMLRLASPLVRLLIAGFEFLLILNFRLSNLSSRKISLNGGGTVMHFWVPTKLKPGQPTLILIHGFGGSSLWQFFIQVWHLSRRVNLYVLDLLFFGDSYSDETDRCDDFQARCVVEGMKKLGENRFNVAGISYGGYVTYKIGEMYPNEVEKIVIVSSGICYTEEQKNEHLEKLGKSPKDFLVPQNPQDLRHLLDLSMYRANWLKMLPGFFLQHALDAVLKENGKQKKEILEYLINREPVPEHGNLSRETLIIWGDKDSVFPVKYAYELQRHLEPKAKVQVINGAGHALNFDAPIVMNNHIISFLQN</sequence>
<feature type="domain" description="AB hydrolase-1" evidence="2">
    <location>
        <begin position="101"/>
        <end position="336"/>
    </location>
</feature>
<dbReference type="InterPro" id="IPR052370">
    <property type="entry name" value="Meta-cleavage_hydrolase"/>
</dbReference>
<dbReference type="PANTHER" id="PTHR43139:SF37">
    <property type="entry name" value="ALPHA_BETA-HYDROLASES SUPERFAMILY PROTEIN"/>
    <property type="match status" value="1"/>
</dbReference>
<reference evidence="3" key="1">
    <citation type="submission" date="2023-10" db="EMBL/GenBank/DDBJ databases">
        <title>Chromosome-level genome of the transformable northern wattle, Acacia crassicarpa.</title>
        <authorList>
            <person name="Massaro I."/>
            <person name="Sinha N.R."/>
            <person name="Poethig S."/>
            <person name="Leichty A.R."/>
        </authorList>
    </citation>
    <scope>NUCLEOTIDE SEQUENCE</scope>
    <source>
        <strain evidence="3">Acra3RX</strain>
        <tissue evidence="3">Leaf</tissue>
    </source>
</reference>
<dbReference type="SUPFAM" id="SSF53474">
    <property type="entry name" value="alpha/beta-Hydrolases"/>
    <property type="match status" value="1"/>
</dbReference>
<feature type="transmembrane region" description="Helical" evidence="1">
    <location>
        <begin position="53"/>
        <end position="71"/>
    </location>
</feature>
<dbReference type="InterPro" id="IPR029058">
    <property type="entry name" value="AB_hydrolase_fold"/>
</dbReference>
<evidence type="ECO:0000313" key="4">
    <source>
        <dbReference type="Proteomes" id="UP001293593"/>
    </source>
</evidence>
<dbReference type="Pfam" id="PF00561">
    <property type="entry name" value="Abhydrolase_1"/>
    <property type="match status" value="1"/>
</dbReference>
<evidence type="ECO:0000259" key="2">
    <source>
        <dbReference type="Pfam" id="PF00561"/>
    </source>
</evidence>
<dbReference type="AlphaFoldDB" id="A0AAE1MMN2"/>
<dbReference type="PRINTS" id="PR00111">
    <property type="entry name" value="ABHYDROLASE"/>
</dbReference>
<evidence type="ECO:0000256" key="1">
    <source>
        <dbReference type="SAM" id="Phobius"/>
    </source>
</evidence>
<name>A0AAE1MMN2_9FABA</name>
<proteinExistence type="predicted"/>
<keyword evidence="1" id="KW-0812">Transmembrane</keyword>
<keyword evidence="1" id="KW-1133">Transmembrane helix</keyword>
<keyword evidence="1" id="KW-0472">Membrane</keyword>
<evidence type="ECO:0000313" key="3">
    <source>
        <dbReference type="EMBL" id="KAK4267203.1"/>
    </source>
</evidence>
<dbReference type="Proteomes" id="UP001293593">
    <property type="component" value="Unassembled WGS sequence"/>
</dbReference>
<organism evidence="3 4">
    <name type="scientific">Acacia crassicarpa</name>
    <name type="common">northern wattle</name>
    <dbReference type="NCBI Taxonomy" id="499986"/>
    <lineage>
        <taxon>Eukaryota</taxon>
        <taxon>Viridiplantae</taxon>
        <taxon>Streptophyta</taxon>
        <taxon>Embryophyta</taxon>
        <taxon>Tracheophyta</taxon>
        <taxon>Spermatophyta</taxon>
        <taxon>Magnoliopsida</taxon>
        <taxon>eudicotyledons</taxon>
        <taxon>Gunneridae</taxon>
        <taxon>Pentapetalae</taxon>
        <taxon>rosids</taxon>
        <taxon>fabids</taxon>
        <taxon>Fabales</taxon>
        <taxon>Fabaceae</taxon>
        <taxon>Caesalpinioideae</taxon>
        <taxon>mimosoid clade</taxon>
        <taxon>Acacieae</taxon>
        <taxon>Acacia</taxon>
    </lineage>
</organism>